<evidence type="ECO:0000313" key="2">
    <source>
        <dbReference type="EMBL" id="UXX84481.1"/>
    </source>
</evidence>
<accession>A0ABY6DEB7</accession>
<dbReference type="CDD" id="cd07246">
    <property type="entry name" value="VOC_like"/>
    <property type="match status" value="1"/>
</dbReference>
<protein>
    <submittedName>
        <fullName evidence="2">VOC family protein</fullName>
    </submittedName>
</protein>
<evidence type="ECO:0000259" key="1">
    <source>
        <dbReference type="PROSITE" id="PS51819"/>
    </source>
</evidence>
<dbReference type="SUPFAM" id="SSF54593">
    <property type="entry name" value="Glyoxalase/Bleomycin resistance protein/Dihydroxybiphenyl dioxygenase"/>
    <property type="match status" value="1"/>
</dbReference>
<sequence>MRQPHKPEGYPDVSAYLIVDDAEAALAFMVAAFDAEHLRVMRRNTGEIMHAEAQIGDSVVMVGQMPGGPNAHMHLYLSDPQAAFDRAIAAGAEAVQELEVKDDGERRGGVRDTNGTTWWIASAAG</sequence>
<dbReference type="InterPro" id="IPR037523">
    <property type="entry name" value="VOC_core"/>
</dbReference>
<name>A0ABY6DEB7_9RHOB</name>
<dbReference type="InterPro" id="IPR004360">
    <property type="entry name" value="Glyas_Fos-R_dOase_dom"/>
</dbReference>
<dbReference type="EMBL" id="CP106738">
    <property type="protein sequence ID" value="UXX84481.1"/>
    <property type="molecule type" value="Genomic_DNA"/>
</dbReference>
<evidence type="ECO:0000313" key="3">
    <source>
        <dbReference type="Proteomes" id="UP001064087"/>
    </source>
</evidence>
<organism evidence="2 3">
    <name type="scientific">Roseovarius pelagicus</name>
    <dbReference type="NCBI Taxonomy" id="2980108"/>
    <lineage>
        <taxon>Bacteria</taxon>
        <taxon>Pseudomonadati</taxon>
        <taxon>Pseudomonadota</taxon>
        <taxon>Alphaproteobacteria</taxon>
        <taxon>Rhodobacterales</taxon>
        <taxon>Roseobacteraceae</taxon>
        <taxon>Roseovarius</taxon>
    </lineage>
</organism>
<dbReference type="Pfam" id="PF00903">
    <property type="entry name" value="Glyoxalase"/>
    <property type="match status" value="1"/>
</dbReference>
<dbReference type="RefSeq" id="WP_263048722.1">
    <property type="nucleotide sequence ID" value="NZ_CP106738.1"/>
</dbReference>
<dbReference type="PANTHER" id="PTHR34109:SF1">
    <property type="entry name" value="VOC DOMAIN-CONTAINING PROTEIN"/>
    <property type="match status" value="1"/>
</dbReference>
<dbReference type="InterPro" id="IPR029068">
    <property type="entry name" value="Glyas_Bleomycin-R_OHBP_Dase"/>
</dbReference>
<proteinExistence type="predicted"/>
<dbReference type="PANTHER" id="PTHR34109">
    <property type="entry name" value="BNAUNNG04460D PROTEIN-RELATED"/>
    <property type="match status" value="1"/>
</dbReference>
<keyword evidence="3" id="KW-1185">Reference proteome</keyword>
<feature type="domain" description="VOC" evidence="1">
    <location>
        <begin position="9"/>
        <end position="123"/>
    </location>
</feature>
<dbReference type="Proteomes" id="UP001064087">
    <property type="component" value="Chromosome"/>
</dbReference>
<dbReference type="PROSITE" id="PS51819">
    <property type="entry name" value="VOC"/>
    <property type="match status" value="1"/>
</dbReference>
<dbReference type="Gene3D" id="3.30.720.120">
    <property type="match status" value="1"/>
</dbReference>
<reference evidence="2" key="1">
    <citation type="submission" date="2022-10" db="EMBL/GenBank/DDBJ databases">
        <title>Roseovarius pelagicus sp. nov., isolated from Arctic seawater.</title>
        <authorList>
            <person name="Hong Y.W."/>
            <person name="Hwang C.Y."/>
        </authorList>
    </citation>
    <scope>NUCLEOTIDE SEQUENCE</scope>
    <source>
        <strain evidence="2">HL-MP18</strain>
    </source>
</reference>
<dbReference type="Gene3D" id="3.30.720.110">
    <property type="match status" value="1"/>
</dbReference>
<gene>
    <name evidence="2" type="ORF">N7U68_07535</name>
</gene>